<protein>
    <recommendedName>
        <fullName evidence="4">Methyltransferase domain-containing protein</fullName>
    </recommendedName>
</protein>
<gene>
    <name evidence="2" type="ORF">B0A55_13235</name>
</gene>
<proteinExistence type="predicted"/>
<reference evidence="2 3" key="1">
    <citation type="submission" date="2017-03" db="EMBL/GenBank/DDBJ databases">
        <title>Genomes of endolithic fungi from Antarctica.</title>
        <authorList>
            <person name="Coleine C."/>
            <person name="Masonjones S."/>
            <person name="Stajich J.E."/>
        </authorList>
    </citation>
    <scope>NUCLEOTIDE SEQUENCE [LARGE SCALE GENOMIC DNA]</scope>
    <source>
        <strain evidence="2 3">CCFEE 5184</strain>
    </source>
</reference>
<feature type="region of interest" description="Disordered" evidence="1">
    <location>
        <begin position="75"/>
        <end position="97"/>
    </location>
</feature>
<evidence type="ECO:0000313" key="2">
    <source>
        <dbReference type="EMBL" id="TKA57539.1"/>
    </source>
</evidence>
<feature type="compositionally biased region" description="Acidic residues" evidence="1">
    <location>
        <begin position="77"/>
        <end position="91"/>
    </location>
</feature>
<dbReference type="Proteomes" id="UP000309340">
    <property type="component" value="Unassembled WGS sequence"/>
</dbReference>
<dbReference type="CDD" id="cd02440">
    <property type="entry name" value="AdoMet_MTases"/>
    <property type="match status" value="1"/>
</dbReference>
<dbReference type="Pfam" id="PF13489">
    <property type="entry name" value="Methyltransf_23"/>
    <property type="match status" value="1"/>
</dbReference>
<dbReference type="EMBL" id="NAJQ01001526">
    <property type="protein sequence ID" value="TKA57539.1"/>
    <property type="molecule type" value="Genomic_DNA"/>
</dbReference>
<dbReference type="InterPro" id="IPR029063">
    <property type="entry name" value="SAM-dependent_MTases_sf"/>
</dbReference>
<dbReference type="SUPFAM" id="SSF53335">
    <property type="entry name" value="S-adenosyl-L-methionine-dependent methyltransferases"/>
    <property type="match status" value="1"/>
</dbReference>
<name>A0A4V5NC14_9PEZI</name>
<evidence type="ECO:0000313" key="3">
    <source>
        <dbReference type="Proteomes" id="UP000309340"/>
    </source>
</evidence>
<accession>A0A4V5NC14</accession>
<evidence type="ECO:0008006" key="4">
    <source>
        <dbReference type="Google" id="ProtNLM"/>
    </source>
</evidence>
<dbReference type="OrthoDB" id="506498at2759"/>
<sequence>MIAEEERCDELHEIVKQVCRNRIVLIPSGQFPPPGVDEPEVLDCGFGNGVWIDDLLGVQEYEDCKVVGVDIYLGNRDDDEDDDDDDDDDGNNDGVQEFERKRWNLNAPFRADPSPSQLKREQFDLVNSRFLAEGINADRWPTYIRELKKLLKPGGWLQMVELELVFQSDNGRLAPNASEPLYVWSEWYRHAMTQRNKNPRVGQLLGQYLQTEGFDNVWSGPQRLEIGRWNSAFSNIDIRANVSKTLETVLLWPCAGAPAGQRPLMSLELYRAMVQNAQAQLQNDSLRLYYQV</sequence>
<dbReference type="Gene3D" id="3.40.50.150">
    <property type="entry name" value="Vaccinia Virus protein VP39"/>
    <property type="match status" value="1"/>
</dbReference>
<keyword evidence="3" id="KW-1185">Reference proteome</keyword>
<comment type="caution">
    <text evidence="2">The sequence shown here is derived from an EMBL/GenBank/DDBJ whole genome shotgun (WGS) entry which is preliminary data.</text>
</comment>
<organism evidence="2 3">
    <name type="scientific">Friedmanniomyces simplex</name>
    <dbReference type="NCBI Taxonomy" id="329884"/>
    <lineage>
        <taxon>Eukaryota</taxon>
        <taxon>Fungi</taxon>
        <taxon>Dikarya</taxon>
        <taxon>Ascomycota</taxon>
        <taxon>Pezizomycotina</taxon>
        <taxon>Dothideomycetes</taxon>
        <taxon>Dothideomycetidae</taxon>
        <taxon>Mycosphaerellales</taxon>
        <taxon>Teratosphaeriaceae</taxon>
        <taxon>Friedmanniomyces</taxon>
    </lineage>
</organism>
<evidence type="ECO:0000256" key="1">
    <source>
        <dbReference type="SAM" id="MobiDB-lite"/>
    </source>
</evidence>
<dbReference type="AlphaFoldDB" id="A0A4V5NC14"/>
<dbReference type="STRING" id="329884.A0A4V5NC14"/>